<dbReference type="InterPro" id="IPR029058">
    <property type="entry name" value="AB_hydrolase_fold"/>
</dbReference>
<keyword evidence="2" id="KW-1185">Reference proteome</keyword>
<dbReference type="Proteomes" id="UP000502004">
    <property type="component" value="Chromosome"/>
</dbReference>
<evidence type="ECO:0000313" key="2">
    <source>
        <dbReference type="Proteomes" id="UP000502004"/>
    </source>
</evidence>
<protein>
    <submittedName>
        <fullName evidence="1">Lysophospholipase</fullName>
    </submittedName>
</protein>
<reference evidence="1 2" key="1">
    <citation type="submission" date="2019-03" db="EMBL/GenBank/DDBJ databases">
        <title>Complete Genome Sequence of Allofrancisella inopinata Strain SYSU YG23 Isolated from Water-Cooling Systems in China.</title>
        <authorList>
            <person name="Ohrman C."/>
            <person name="Uneklint I."/>
            <person name="Sjodin A."/>
        </authorList>
    </citation>
    <scope>NUCLEOTIDE SEQUENCE [LARGE SCALE GENOMIC DNA]</scope>
    <source>
        <strain evidence="1 2">SYSU YG23</strain>
    </source>
</reference>
<dbReference type="EMBL" id="CP038241">
    <property type="protein sequence ID" value="QIV95961.1"/>
    <property type="molecule type" value="Genomic_DNA"/>
</dbReference>
<gene>
    <name evidence="1" type="ORF">E4K63_03605</name>
</gene>
<dbReference type="AlphaFoldDB" id="A0AAE6YI02"/>
<accession>A0AAE6YI02</accession>
<evidence type="ECO:0000313" key="1">
    <source>
        <dbReference type="EMBL" id="QIV95961.1"/>
    </source>
</evidence>
<proteinExistence type="predicted"/>
<sequence length="498" mass="56224">MNKKIVLFLSLVSSFGYSEIVKSEVWKVNDVSNTYKTKYFCNKDLSKQDCDKNIKNMQVLDVDIDHLNSQDIKTLQLNKISYKTTNTFPASGKITSKVSGLLILPDTEKPKGVVLYYHPTVFDNSGVPSNLGKNNKTSLMLNTIYAALYAANGYIVVAPDYIGQGDDYKNYHPYVLYPQQTVNTAIDLLNDISNVIKEKYKLSDTKRLNLFSVGYSEGAPYSIWTAKCLESTYNCDGISKLEKLYRYRAAVGLSGAYDISNTTLRFMIDNNDSKTYKLYSKIITSMLKPALVANTLMSYLNYSNADKTINIKDIDKGFFNMKCSTFAQSKCNIDGKHYTLANVFNQKDLPNTVLAEAIFSSSLYKKFPNQDSASHYSIPTGNNSMLDLLSEKIFHDREFLQTLQNADIVDFGTRTRTPIFLFSLKEDSIVTPLNYDSFIAKSNAIVDSFVLDNDKIVTKSIDWLPDVLGIGKVDHITGEIYANLFAYKYIDDLNKVYI</sequence>
<dbReference type="GO" id="GO:0004806">
    <property type="term" value="F:triacylglycerol lipase activity"/>
    <property type="evidence" value="ECO:0007669"/>
    <property type="project" value="InterPro"/>
</dbReference>
<dbReference type="KEGG" id="aii:E4K63_03605"/>
<dbReference type="InterPro" id="IPR005152">
    <property type="entry name" value="Lipase_secreted"/>
</dbReference>
<organism evidence="1 2">
    <name type="scientific">Allofrancisella inopinata</name>
    <dbReference type="NCBI Taxonomy" id="1085647"/>
    <lineage>
        <taxon>Bacteria</taxon>
        <taxon>Pseudomonadati</taxon>
        <taxon>Pseudomonadota</taxon>
        <taxon>Gammaproteobacteria</taxon>
        <taxon>Thiotrichales</taxon>
        <taxon>Francisellaceae</taxon>
        <taxon>Allofrancisella</taxon>
    </lineage>
</organism>
<dbReference type="GO" id="GO:0016042">
    <property type="term" value="P:lipid catabolic process"/>
    <property type="evidence" value="ECO:0007669"/>
    <property type="project" value="InterPro"/>
</dbReference>
<dbReference type="PANTHER" id="PTHR34853">
    <property type="match status" value="1"/>
</dbReference>
<dbReference type="SUPFAM" id="SSF53474">
    <property type="entry name" value="alpha/beta-Hydrolases"/>
    <property type="match status" value="1"/>
</dbReference>
<dbReference type="PANTHER" id="PTHR34853:SF1">
    <property type="entry name" value="LIPASE 5"/>
    <property type="match status" value="1"/>
</dbReference>
<dbReference type="Gene3D" id="3.40.50.1820">
    <property type="entry name" value="alpha/beta hydrolase"/>
    <property type="match status" value="1"/>
</dbReference>
<dbReference type="RefSeq" id="WP_133940655.1">
    <property type="nucleotide sequence ID" value="NZ_CP038241.1"/>
</dbReference>
<name>A0AAE6YI02_9GAMM</name>